<organism evidence="2 3">
    <name type="scientific">Trichonephila clavipes</name>
    <name type="common">Golden silk orbweaver</name>
    <name type="synonym">Nephila clavipes</name>
    <dbReference type="NCBI Taxonomy" id="2585209"/>
    <lineage>
        <taxon>Eukaryota</taxon>
        <taxon>Metazoa</taxon>
        <taxon>Ecdysozoa</taxon>
        <taxon>Arthropoda</taxon>
        <taxon>Chelicerata</taxon>
        <taxon>Arachnida</taxon>
        <taxon>Araneae</taxon>
        <taxon>Araneomorphae</taxon>
        <taxon>Entelegynae</taxon>
        <taxon>Araneoidea</taxon>
        <taxon>Nephilidae</taxon>
        <taxon>Trichonephila</taxon>
    </lineage>
</organism>
<comment type="caution">
    <text evidence="2">The sequence shown here is derived from an EMBL/GenBank/DDBJ whole genome shotgun (WGS) entry which is preliminary data.</text>
</comment>
<protein>
    <submittedName>
        <fullName evidence="2">Uncharacterized protein</fullName>
    </submittedName>
</protein>
<accession>A0A8X6SPN6</accession>
<keyword evidence="3" id="KW-1185">Reference proteome</keyword>
<dbReference type="AlphaFoldDB" id="A0A8X6SPN6"/>
<evidence type="ECO:0000313" key="3">
    <source>
        <dbReference type="Proteomes" id="UP000887159"/>
    </source>
</evidence>
<sequence length="116" mass="13108">MASREDLSDMELTNSPAKSPTPPLQPSLCEQRNYVKMQAERMQKIKKHKLAIFEDLSSYPGHEEDFYQNALEELQDIENSLKIAAKDCDSFPSCTTPGCSHYDSPLVKTQLSTPKN</sequence>
<dbReference type="Proteomes" id="UP000887159">
    <property type="component" value="Unassembled WGS sequence"/>
</dbReference>
<feature type="region of interest" description="Disordered" evidence="1">
    <location>
        <begin position="1"/>
        <end position="27"/>
    </location>
</feature>
<proteinExistence type="predicted"/>
<evidence type="ECO:0000313" key="2">
    <source>
        <dbReference type="EMBL" id="GFY15415.1"/>
    </source>
</evidence>
<evidence type="ECO:0000256" key="1">
    <source>
        <dbReference type="SAM" id="MobiDB-lite"/>
    </source>
</evidence>
<name>A0A8X6SPN6_TRICX</name>
<dbReference type="EMBL" id="BMAU01021334">
    <property type="protein sequence ID" value="GFY15415.1"/>
    <property type="molecule type" value="Genomic_DNA"/>
</dbReference>
<reference evidence="2" key="1">
    <citation type="submission" date="2020-08" db="EMBL/GenBank/DDBJ databases">
        <title>Multicomponent nature underlies the extraordinary mechanical properties of spider dragline silk.</title>
        <authorList>
            <person name="Kono N."/>
            <person name="Nakamura H."/>
            <person name="Mori M."/>
            <person name="Yoshida Y."/>
            <person name="Ohtoshi R."/>
            <person name="Malay A.D."/>
            <person name="Moran D.A.P."/>
            <person name="Tomita M."/>
            <person name="Numata K."/>
            <person name="Arakawa K."/>
        </authorList>
    </citation>
    <scope>NUCLEOTIDE SEQUENCE</scope>
</reference>
<gene>
    <name evidence="2" type="ORF">TNCV_1572261</name>
</gene>